<dbReference type="KEGG" id="vg:80541192"/>
<evidence type="ECO:0000256" key="3">
    <source>
        <dbReference type="ARBA" id="ARBA00022844"/>
    </source>
</evidence>
<evidence type="ECO:0000259" key="4">
    <source>
        <dbReference type="Pfam" id="PF00073"/>
    </source>
</evidence>
<accession>A0A482CEN7</accession>
<comment type="subcellular location">
    <subcellularLocation>
        <location evidence="1">Virion</location>
    </subcellularLocation>
</comment>
<keyword evidence="3" id="KW-0946">Virion</keyword>
<name>A0A482CEN7_9VIRU</name>
<sequence length="695" mass="77164">MRVQVNAQPFQAGRLIIAWIPYFKYLGTNRTDFWSSDTEQSMVSVSSLPHVEIDLSQCTEGVLNIPYVSPQLYYNLVTGEGYYGKLFIKIYSPLVDPSGSGKVDCTVWFNFENVDLAFPTGLPVASSSLNPIAQVGKEEREMEETGSVSSALSKFSTALKPLAAIPTLTEIVQPVCWASDTASAIAKLFGYSKPDSTNTPSFFKQNPCRFMANYDGVNTSHKLMLASDGDIEAMPDMIATGQDEMAISHIAATPSYLTSYTWSTSNAYNTEIFNLAIHPMNFVSTNTTNNTVAPTMIAYVSAPFTFWRGTVDITFKFVKTKFHSGRLRIFYQPGSTSVFNTGRANYNYSQVVDLRSETQVVFRVPYVNTKSWLSLRELNFASGNLLDIPGIVHVQVLNELVANTSVSSSIDVLVEVSAGPDYELAGPSQPLLQAVSISSTTSFARRILDKTRARAQVGEDIPREDDQGVVNKDQFGKQDQRMFWSHNLAMIGEKVTSVRQLIKRFSNIGTFQTNNNIIRLNPFKFNHGYSRTATAPISIYEQSLLDYYSLLFGFYRGSINFKLLNTSLLNYNIKAELRTNSFYTADWTFLSNGFYDNTIEMFAKTGGPAQVIVTALEGCVDITVPFYSLMHMCPVTSMPFNLNNVDLGLFPSEYVTLTGVPNATDFQIFRAAGDSFQFGYLLAPPLCERTNASSS</sequence>
<keyword evidence="2" id="KW-0167">Capsid protein</keyword>
<dbReference type="Pfam" id="PF08762">
    <property type="entry name" value="CRPV_capsid"/>
    <property type="match status" value="1"/>
</dbReference>
<dbReference type="RefSeq" id="YP_010802429.1">
    <property type="nucleotide sequence ID" value="NC_077016.1"/>
</dbReference>
<protein>
    <submittedName>
        <fullName evidence="6">Putative structural polyprotein</fullName>
    </submittedName>
</protein>
<dbReference type="EMBL" id="MH714707">
    <property type="protein sequence ID" value="QBL75885.1"/>
    <property type="molecule type" value="Genomic_RNA"/>
</dbReference>
<proteinExistence type="predicted"/>
<dbReference type="Gene3D" id="2.60.120.20">
    <property type="match status" value="3"/>
</dbReference>
<dbReference type="InterPro" id="IPR033703">
    <property type="entry name" value="Rhv-like"/>
</dbReference>
<dbReference type="GeneID" id="80541192"/>
<dbReference type="InterPro" id="IPR014872">
    <property type="entry name" value="Dicistrovirus_capsid-polyPr_C"/>
</dbReference>
<dbReference type="GO" id="GO:0019028">
    <property type="term" value="C:viral capsid"/>
    <property type="evidence" value="ECO:0007669"/>
    <property type="project" value="UniProtKB-KW"/>
</dbReference>
<feature type="domain" description="Picornavirus capsid" evidence="4">
    <location>
        <begin position="292"/>
        <end position="374"/>
    </location>
</feature>
<evidence type="ECO:0000256" key="2">
    <source>
        <dbReference type="ARBA" id="ARBA00022561"/>
    </source>
</evidence>
<dbReference type="SUPFAM" id="SSF88633">
    <property type="entry name" value="Positive stranded ssRNA viruses"/>
    <property type="match status" value="3"/>
</dbReference>
<evidence type="ECO:0000259" key="5">
    <source>
        <dbReference type="Pfam" id="PF08762"/>
    </source>
</evidence>
<dbReference type="CDD" id="cd00205">
    <property type="entry name" value="rhv_like"/>
    <property type="match status" value="2"/>
</dbReference>
<evidence type="ECO:0000313" key="6">
    <source>
        <dbReference type="EMBL" id="QBL75885.1"/>
    </source>
</evidence>
<dbReference type="GO" id="GO:0005198">
    <property type="term" value="F:structural molecule activity"/>
    <property type="evidence" value="ECO:0007669"/>
    <property type="project" value="InterPro"/>
</dbReference>
<reference evidence="6" key="1">
    <citation type="journal article" date="2019" name="Virus Genes">
        <title>Nine new RNA viruses associated with the fire ant Solenopsis invicta from its native range.</title>
        <authorList>
            <person name="Valles S.M."/>
            <person name="Rivers A.R."/>
        </authorList>
    </citation>
    <scope>NUCLEOTIDE SEQUENCE</scope>
    <source>
        <strain evidence="6">Formosa</strain>
    </source>
</reference>
<dbReference type="InterPro" id="IPR029053">
    <property type="entry name" value="Viral_coat"/>
</dbReference>
<dbReference type="Pfam" id="PF00073">
    <property type="entry name" value="Rhv"/>
    <property type="match status" value="2"/>
</dbReference>
<feature type="domain" description="Picornavirus capsid" evidence="4">
    <location>
        <begin position="2"/>
        <end position="79"/>
    </location>
</feature>
<dbReference type="Gene3D" id="4.10.690.10">
    <property type="entry name" value="Cricket Paralysis Virus, Vp4, Chain D"/>
    <property type="match status" value="1"/>
</dbReference>
<keyword evidence="7" id="KW-1185">Reference proteome</keyword>
<feature type="domain" description="Dicistrovirus capsid-polyprotein C-terminal" evidence="5">
    <location>
        <begin position="488"/>
        <end position="690"/>
    </location>
</feature>
<evidence type="ECO:0000256" key="1">
    <source>
        <dbReference type="ARBA" id="ARBA00004328"/>
    </source>
</evidence>
<evidence type="ECO:0000313" key="7">
    <source>
        <dbReference type="Proteomes" id="UP001162375"/>
    </source>
</evidence>
<organism evidence="6 7">
    <name type="scientific">Solenopsis invicta virus 6</name>
    <dbReference type="NCBI Taxonomy" id="2547312"/>
    <lineage>
        <taxon>Viruses</taxon>
        <taxon>Riboviria</taxon>
        <taxon>Orthornavirae</taxon>
        <taxon>Pisuviricota</taxon>
        <taxon>Pisoniviricetes</taxon>
        <taxon>Picornavirales</taxon>
        <taxon>Dicistroviridae</taxon>
        <taxon>Cripavirus</taxon>
        <taxon>Cripavirus porteri</taxon>
    </lineage>
</organism>
<dbReference type="Proteomes" id="UP001162375">
    <property type="component" value="Segment"/>
</dbReference>
<dbReference type="InterPro" id="IPR001676">
    <property type="entry name" value="Picornavirus_capsid"/>
</dbReference>